<keyword evidence="7" id="KW-0732">Signal</keyword>
<dbReference type="EMBL" id="HBKN01020356">
    <property type="protein sequence ID" value="CAE2301070.1"/>
    <property type="molecule type" value="Transcribed_RNA"/>
</dbReference>
<dbReference type="InterPro" id="IPR005123">
    <property type="entry name" value="Oxoglu/Fe-dep_dioxygenase_dom"/>
</dbReference>
<dbReference type="GO" id="GO:0016020">
    <property type="term" value="C:membrane"/>
    <property type="evidence" value="ECO:0007669"/>
    <property type="project" value="TreeGrafter"/>
</dbReference>
<feature type="signal peptide" evidence="7">
    <location>
        <begin position="1"/>
        <end position="24"/>
    </location>
</feature>
<evidence type="ECO:0000256" key="5">
    <source>
        <dbReference type="ARBA" id="ARBA00023004"/>
    </source>
</evidence>
<keyword evidence="5" id="KW-0408">Iron</keyword>
<evidence type="ECO:0000256" key="4">
    <source>
        <dbReference type="ARBA" id="ARBA00023002"/>
    </source>
</evidence>
<keyword evidence="3" id="KW-0223">Dioxygenase</keyword>
<dbReference type="PANTHER" id="PTHR14650">
    <property type="entry name" value="PROLYL HYDROXYLASE-RELATED"/>
    <property type="match status" value="1"/>
</dbReference>
<gene>
    <name evidence="9" type="ORF">GTHE00462_LOCUS16006</name>
</gene>
<evidence type="ECO:0000256" key="7">
    <source>
        <dbReference type="SAM" id="SignalP"/>
    </source>
</evidence>
<protein>
    <recommendedName>
        <fullName evidence="8">Fe2OG dioxygenase domain-containing protein</fullName>
    </recommendedName>
</protein>
<accession>A0A7S4NQI1</accession>
<feature type="chain" id="PRO_5030791878" description="Fe2OG dioxygenase domain-containing protein" evidence="7">
    <location>
        <begin position="25"/>
        <end position="374"/>
    </location>
</feature>
<evidence type="ECO:0000313" key="9">
    <source>
        <dbReference type="EMBL" id="CAE2301070.1"/>
    </source>
</evidence>
<dbReference type="Pfam" id="PF13640">
    <property type="entry name" value="2OG-FeII_Oxy_3"/>
    <property type="match status" value="1"/>
</dbReference>
<dbReference type="InterPro" id="IPR039210">
    <property type="entry name" value="OGFOD3"/>
</dbReference>
<feature type="region of interest" description="Disordered" evidence="6">
    <location>
        <begin position="68"/>
        <end position="118"/>
    </location>
</feature>
<dbReference type="PROSITE" id="PS51257">
    <property type="entry name" value="PROKAR_LIPOPROTEIN"/>
    <property type="match status" value="1"/>
</dbReference>
<proteinExistence type="predicted"/>
<sequence length="374" mass="41899">MAARGVSLVLAALALSCFLLSAAAQGMEDDEDVDLELLLDVLRRTRGQPQVRRESSWGAWSDLLQAHGRRTTAREGARRGGKEKAATELSQKSSQQQKSSRFRKDSSDPESLRTRDKYQRVQADRIRTAYRDGKAQVRLLSATDIVTSSSISWDVPCALKFYQDAYGIVQGCTPSTARQGVCSRIVVDEFGEPDEMRDLAIATEAAMVNLFHQGGSTSLAPVSSLERLGVKGGLLVQYFLAKVKLRIMREFGLEVIYDSGALLTRLKGDPPRDEWDVEPGHVYWNPHVDKANIPTYDYSALLYLNTHGKDFHGGEFSFIDDDADRIVQPRAGRLLIFTSGPENLHQVREVTRGTRYVLAMWFTCSKEDQYRDED</sequence>
<evidence type="ECO:0000259" key="8">
    <source>
        <dbReference type="PROSITE" id="PS51471"/>
    </source>
</evidence>
<comment type="cofactor">
    <cofactor evidence="1">
        <name>L-ascorbate</name>
        <dbReference type="ChEBI" id="CHEBI:38290"/>
    </cofactor>
</comment>
<evidence type="ECO:0000256" key="6">
    <source>
        <dbReference type="SAM" id="MobiDB-lite"/>
    </source>
</evidence>
<dbReference type="GO" id="GO:0016705">
    <property type="term" value="F:oxidoreductase activity, acting on paired donors, with incorporation or reduction of molecular oxygen"/>
    <property type="evidence" value="ECO:0007669"/>
    <property type="project" value="InterPro"/>
</dbReference>
<organism evidence="9">
    <name type="scientific">Guillardia theta</name>
    <name type="common">Cryptophyte</name>
    <name type="synonym">Cryptomonas phi</name>
    <dbReference type="NCBI Taxonomy" id="55529"/>
    <lineage>
        <taxon>Eukaryota</taxon>
        <taxon>Cryptophyceae</taxon>
        <taxon>Pyrenomonadales</taxon>
        <taxon>Geminigeraceae</taxon>
        <taxon>Guillardia</taxon>
    </lineage>
</organism>
<keyword evidence="4" id="KW-0560">Oxidoreductase</keyword>
<feature type="compositionally biased region" description="Basic and acidic residues" evidence="6">
    <location>
        <begin position="72"/>
        <end position="86"/>
    </location>
</feature>
<feature type="compositionally biased region" description="Basic and acidic residues" evidence="6">
    <location>
        <begin position="102"/>
        <end position="118"/>
    </location>
</feature>
<name>A0A7S4NQI1_GUITH</name>
<keyword evidence="2" id="KW-0479">Metal-binding</keyword>
<dbReference type="AlphaFoldDB" id="A0A7S4NQI1"/>
<evidence type="ECO:0000256" key="1">
    <source>
        <dbReference type="ARBA" id="ARBA00001961"/>
    </source>
</evidence>
<dbReference type="PROSITE" id="PS51471">
    <property type="entry name" value="FE2OG_OXY"/>
    <property type="match status" value="1"/>
</dbReference>
<dbReference type="GO" id="GO:0005506">
    <property type="term" value="F:iron ion binding"/>
    <property type="evidence" value="ECO:0007669"/>
    <property type="project" value="InterPro"/>
</dbReference>
<dbReference type="GO" id="GO:0051213">
    <property type="term" value="F:dioxygenase activity"/>
    <property type="evidence" value="ECO:0007669"/>
    <property type="project" value="UniProtKB-KW"/>
</dbReference>
<dbReference type="Gene3D" id="2.60.120.620">
    <property type="entry name" value="q2cbj1_9rhob like domain"/>
    <property type="match status" value="1"/>
</dbReference>
<feature type="compositionally biased region" description="Low complexity" evidence="6">
    <location>
        <begin position="90"/>
        <end position="99"/>
    </location>
</feature>
<dbReference type="InterPro" id="IPR006620">
    <property type="entry name" value="Pro_4_hyd_alph"/>
</dbReference>
<dbReference type="InterPro" id="IPR044862">
    <property type="entry name" value="Pro_4_hyd_alph_FE2OG_OXY"/>
</dbReference>
<feature type="domain" description="Fe2OG dioxygenase" evidence="8">
    <location>
        <begin position="267"/>
        <end position="364"/>
    </location>
</feature>
<dbReference type="OMA" id="NIYQSHR"/>
<reference evidence="9" key="1">
    <citation type="submission" date="2021-01" db="EMBL/GenBank/DDBJ databases">
        <authorList>
            <person name="Corre E."/>
            <person name="Pelletier E."/>
            <person name="Niang G."/>
            <person name="Scheremetjew M."/>
            <person name="Finn R."/>
            <person name="Kale V."/>
            <person name="Holt S."/>
            <person name="Cochrane G."/>
            <person name="Meng A."/>
            <person name="Brown T."/>
            <person name="Cohen L."/>
        </authorList>
    </citation>
    <scope>NUCLEOTIDE SEQUENCE</scope>
    <source>
        <strain evidence="9">CCMP 2712</strain>
    </source>
</reference>
<evidence type="ECO:0000256" key="2">
    <source>
        <dbReference type="ARBA" id="ARBA00022723"/>
    </source>
</evidence>
<dbReference type="PANTHER" id="PTHR14650:SF1">
    <property type="entry name" value="2-OXOGLUTARATE AND IRON-DEPENDENT OXYGENASE DOMAIN-CONTAINING PROTEIN 3"/>
    <property type="match status" value="1"/>
</dbReference>
<dbReference type="SMART" id="SM00702">
    <property type="entry name" value="P4Hc"/>
    <property type="match status" value="1"/>
</dbReference>
<evidence type="ECO:0000256" key="3">
    <source>
        <dbReference type="ARBA" id="ARBA00022964"/>
    </source>
</evidence>
<dbReference type="GO" id="GO:0031418">
    <property type="term" value="F:L-ascorbic acid binding"/>
    <property type="evidence" value="ECO:0007669"/>
    <property type="project" value="InterPro"/>
</dbReference>